<proteinExistence type="predicted"/>
<evidence type="ECO:0000256" key="10">
    <source>
        <dbReference type="ARBA" id="ARBA00023242"/>
    </source>
</evidence>
<dbReference type="PANTHER" id="PTHR14159:SF0">
    <property type="entry name" value="ATAXIN-3-RELATED"/>
    <property type="match status" value="1"/>
</dbReference>
<dbReference type="GO" id="GO:0005634">
    <property type="term" value="C:nucleus"/>
    <property type="evidence" value="ECO:0007669"/>
    <property type="project" value="UniProtKB-SubCell"/>
</dbReference>
<dbReference type="PROSITE" id="PS50330">
    <property type="entry name" value="UIM"/>
    <property type="match status" value="1"/>
</dbReference>
<keyword evidence="9" id="KW-0804">Transcription</keyword>
<dbReference type="InterPro" id="IPR001012">
    <property type="entry name" value="UBX_dom"/>
</dbReference>
<comment type="caution">
    <text evidence="15">The sequence shown here is derived from an EMBL/GenBank/DDBJ whole genome shotgun (WGS) entry which is preliminary data.</text>
</comment>
<dbReference type="GO" id="GO:0016579">
    <property type="term" value="P:protein deubiquitination"/>
    <property type="evidence" value="ECO:0007669"/>
    <property type="project" value="InterPro"/>
</dbReference>
<keyword evidence="6 12" id="KW-0378">Hydrolase</keyword>
<keyword evidence="16" id="KW-1185">Reference proteome</keyword>
<feature type="active site" evidence="12">
    <location>
        <position position="19"/>
    </location>
</feature>
<dbReference type="EMBL" id="CAKOGP040000001">
    <property type="protein sequence ID" value="CAJ1904464.1"/>
    <property type="molecule type" value="Genomic_DNA"/>
</dbReference>
<comment type="subcellular location">
    <subcellularLocation>
        <location evidence="2">Nucleus</location>
    </subcellularLocation>
</comment>
<dbReference type="InterPro" id="IPR003903">
    <property type="entry name" value="UIM_dom"/>
</dbReference>
<dbReference type="PROSITE" id="PS50033">
    <property type="entry name" value="UBX"/>
    <property type="match status" value="1"/>
</dbReference>
<feature type="domain" description="Josephin" evidence="14">
    <location>
        <begin position="6"/>
        <end position="189"/>
    </location>
</feature>
<evidence type="ECO:0000256" key="1">
    <source>
        <dbReference type="ARBA" id="ARBA00000707"/>
    </source>
</evidence>
<dbReference type="Gene3D" id="3.90.70.40">
    <property type="match status" value="1"/>
</dbReference>
<name>A0AAD2FF75_9STRA</name>
<evidence type="ECO:0000256" key="2">
    <source>
        <dbReference type="ARBA" id="ARBA00004123"/>
    </source>
</evidence>
<gene>
    <name evidence="15" type="ORF">CYCCA115_LOCUS404</name>
</gene>
<evidence type="ECO:0000256" key="11">
    <source>
        <dbReference type="PIRSR" id="PIRSR633865-1"/>
    </source>
</evidence>
<feature type="domain" description="UBX" evidence="13">
    <location>
        <begin position="270"/>
        <end position="348"/>
    </location>
</feature>
<dbReference type="SMART" id="SM01246">
    <property type="entry name" value="Josephin"/>
    <property type="match status" value="1"/>
</dbReference>
<evidence type="ECO:0000256" key="5">
    <source>
        <dbReference type="ARBA" id="ARBA00022786"/>
    </source>
</evidence>
<keyword evidence="5" id="KW-0833">Ubl conjugation pathway</keyword>
<keyword evidence="7" id="KW-0788">Thiol protease</keyword>
<feature type="active site" description="Nucleophile" evidence="11">
    <location>
        <position position="19"/>
    </location>
</feature>
<dbReference type="EC" id="3.4.19.12" evidence="3"/>
<dbReference type="InterPro" id="IPR033865">
    <property type="entry name" value="Ataxin-3"/>
</dbReference>
<dbReference type="InterPro" id="IPR029071">
    <property type="entry name" value="Ubiquitin-like_domsf"/>
</dbReference>
<evidence type="ECO:0000256" key="4">
    <source>
        <dbReference type="ARBA" id="ARBA00022670"/>
    </source>
</evidence>
<keyword evidence="4" id="KW-0645">Protease</keyword>
<evidence type="ECO:0000313" key="16">
    <source>
        <dbReference type="Proteomes" id="UP001295423"/>
    </source>
</evidence>
<keyword evidence="8" id="KW-0805">Transcription regulation</keyword>
<evidence type="ECO:0000256" key="12">
    <source>
        <dbReference type="PROSITE-ProRule" id="PRU00331"/>
    </source>
</evidence>
<evidence type="ECO:0000256" key="3">
    <source>
        <dbReference type="ARBA" id="ARBA00012759"/>
    </source>
</evidence>
<dbReference type="AlphaFoldDB" id="A0AAD2FF75"/>
<comment type="catalytic activity">
    <reaction evidence="1">
        <text>Thiol-dependent hydrolysis of ester, thioester, amide, peptide and isopeptide bonds formed by the C-terminal Gly of ubiquitin (a 76-residue protein attached to proteins as an intracellular targeting signal).</text>
        <dbReference type="EC" id="3.4.19.12"/>
    </reaction>
</comment>
<evidence type="ECO:0000259" key="13">
    <source>
        <dbReference type="PROSITE" id="PS50033"/>
    </source>
</evidence>
<evidence type="ECO:0000313" key="15">
    <source>
        <dbReference type="EMBL" id="CAJ1904464.1"/>
    </source>
</evidence>
<sequence length="350" mass="38558">MSAESEFWIYHERQQALLCGQHALNNLVQGCVFSADSLSQLALQLDEMELQFMSQNNEGGVRSKDYLERLAEGSANVDPSGNFSIEVLRAALQRQYSLELPNIRQEGVAGAIGDVTNVEGFICNKESHWFAIRKINDRFWNLNSMEERPSLISHFRLAAEVQGLQDNGYSVFIVMSGLPAPCTSKEEQTRGLPEYWWKEDDLVKGKGSSAITGASFPGSGMRLDGQSNSHDLSNLTEEEMLQIALAQSMEQSATTSEAKALALTPEPAADAAGAVKIQFRLPNGGRSVRRFLESEPVEMIRAFVEDASNDGQGRQLQLKFGFPPKDLKTVANKTIGEASLNGESIQCRYA</sequence>
<dbReference type="SUPFAM" id="SSF54236">
    <property type="entry name" value="Ubiquitin-like"/>
    <property type="match status" value="1"/>
</dbReference>
<dbReference type="PRINTS" id="PR01233">
    <property type="entry name" value="JOSEPHIN"/>
</dbReference>
<protein>
    <recommendedName>
        <fullName evidence="3">ubiquitinyl hydrolase 1</fullName>
        <ecNumber evidence="3">3.4.19.12</ecNumber>
    </recommendedName>
</protein>
<organism evidence="15 16">
    <name type="scientific">Cylindrotheca closterium</name>
    <dbReference type="NCBI Taxonomy" id="2856"/>
    <lineage>
        <taxon>Eukaryota</taxon>
        <taxon>Sar</taxon>
        <taxon>Stramenopiles</taxon>
        <taxon>Ochrophyta</taxon>
        <taxon>Bacillariophyta</taxon>
        <taxon>Bacillariophyceae</taxon>
        <taxon>Bacillariophycidae</taxon>
        <taxon>Bacillariales</taxon>
        <taxon>Bacillariaceae</taxon>
        <taxon>Cylindrotheca</taxon>
    </lineage>
</organism>
<accession>A0AAD2FF75</accession>
<dbReference type="Gene3D" id="3.10.20.90">
    <property type="entry name" value="Phosphatidylinositol 3-kinase Catalytic Subunit, Chain A, domain 1"/>
    <property type="match status" value="1"/>
</dbReference>
<evidence type="ECO:0000256" key="6">
    <source>
        <dbReference type="ARBA" id="ARBA00022801"/>
    </source>
</evidence>
<dbReference type="InterPro" id="IPR006155">
    <property type="entry name" value="Josephin"/>
</dbReference>
<dbReference type="Proteomes" id="UP001295423">
    <property type="component" value="Unassembled WGS sequence"/>
</dbReference>
<evidence type="ECO:0000259" key="14">
    <source>
        <dbReference type="PROSITE" id="PS50957"/>
    </source>
</evidence>
<dbReference type="Pfam" id="PF00789">
    <property type="entry name" value="UBX"/>
    <property type="match status" value="1"/>
</dbReference>
<evidence type="ECO:0000256" key="8">
    <source>
        <dbReference type="ARBA" id="ARBA00023015"/>
    </source>
</evidence>
<feature type="active site" evidence="12">
    <location>
        <position position="128"/>
    </location>
</feature>
<dbReference type="PANTHER" id="PTHR14159">
    <property type="entry name" value="ATAXIN-3-RELATED"/>
    <property type="match status" value="1"/>
</dbReference>
<reference evidence="15" key="1">
    <citation type="submission" date="2023-08" db="EMBL/GenBank/DDBJ databases">
        <authorList>
            <person name="Audoor S."/>
            <person name="Bilcke G."/>
        </authorList>
    </citation>
    <scope>NUCLEOTIDE SEQUENCE</scope>
</reference>
<dbReference type="CDD" id="cd01767">
    <property type="entry name" value="UBX"/>
    <property type="match status" value="1"/>
</dbReference>
<keyword evidence="10" id="KW-0539">Nucleus</keyword>
<evidence type="ECO:0000256" key="9">
    <source>
        <dbReference type="ARBA" id="ARBA00023163"/>
    </source>
</evidence>
<dbReference type="Pfam" id="PF02099">
    <property type="entry name" value="Josephin"/>
    <property type="match status" value="1"/>
</dbReference>
<evidence type="ECO:0000256" key="7">
    <source>
        <dbReference type="ARBA" id="ARBA00022807"/>
    </source>
</evidence>
<feature type="active site" evidence="11 12">
    <location>
        <position position="143"/>
    </location>
</feature>
<dbReference type="GO" id="GO:0006508">
    <property type="term" value="P:proteolysis"/>
    <property type="evidence" value="ECO:0007669"/>
    <property type="project" value="UniProtKB-KW"/>
</dbReference>
<dbReference type="PROSITE" id="PS50957">
    <property type="entry name" value="JOSEPHIN"/>
    <property type="match status" value="1"/>
</dbReference>
<dbReference type="Gene3D" id="1.10.287.10">
    <property type="entry name" value="S15/NS1, RNA-binding"/>
    <property type="match status" value="1"/>
</dbReference>
<dbReference type="GO" id="GO:0004843">
    <property type="term" value="F:cysteine-type deubiquitinase activity"/>
    <property type="evidence" value="ECO:0007669"/>
    <property type="project" value="UniProtKB-EC"/>
</dbReference>
<dbReference type="SMART" id="SM00166">
    <property type="entry name" value="UBX"/>
    <property type="match status" value="1"/>
</dbReference>
<feature type="active site" description="Proton acceptor" evidence="11">
    <location>
        <position position="128"/>
    </location>
</feature>